<accession>A0ABX0ZL85</accession>
<evidence type="ECO:0000256" key="5">
    <source>
        <dbReference type="ARBA" id="ARBA00015611"/>
    </source>
</evidence>
<dbReference type="InterPro" id="IPR045357">
    <property type="entry name" value="Aminopeptidase_N-like_N"/>
</dbReference>
<comment type="similarity">
    <text evidence="3">Belongs to the peptidase M1 family.</text>
</comment>
<dbReference type="Gene3D" id="2.60.40.1730">
    <property type="entry name" value="tricorn interacting facor f3 domain"/>
    <property type="match status" value="1"/>
</dbReference>
<organism evidence="16 17">
    <name type="scientific">Actinacidiphila epipremni</name>
    <dbReference type="NCBI Taxonomy" id="2053013"/>
    <lineage>
        <taxon>Bacteria</taxon>
        <taxon>Bacillati</taxon>
        <taxon>Actinomycetota</taxon>
        <taxon>Actinomycetes</taxon>
        <taxon>Kitasatosporales</taxon>
        <taxon>Streptomycetaceae</taxon>
        <taxon>Actinacidiphila</taxon>
    </lineage>
</organism>
<dbReference type="InterPro" id="IPR001930">
    <property type="entry name" value="Peptidase_M1"/>
</dbReference>
<evidence type="ECO:0000313" key="16">
    <source>
        <dbReference type="EMBL" id="NJP43800.1"/>
    </source>
</evidence>
<dbReference type="InterPro" id="IPR042097">
    <property type="entry name" value="Aminopeptidase_N-like_N_sf"/>
</dbReference>
<dbReference type="EC" id="3.4.11.2" evidence="4"/>
<dbReference type="Proteomes" id="UP000734511">
    <property type="component" value="Unassembled WGS sequence"/>
</dbReference>
<dbReference type="SUPFAM" id="SSF63737">
    <property type="entry name" value="Leukotriene A4 hydrolase N-terminal domain"/>
    <property type="match status" value="1"/>
</dbReference>
<keyword evidence="17" id="KW-1185">Reference proteome</keyword>
<keyword evidence="9" id="KW-0862">Zinc</keyword>
<evidence type="ECO:0000256" key="8">
    <source>
        <dbReference type="ARBA" id="ARBA00022801"/>
    </source>
</evidence>
<dbReference type="Gene3D" id="1.10.390.10">
    <property type="entry name" value="Neutral Protease Domain 2"/>
    <property type="match status" value="1"/>
</dbReference>
<evidence type="ECO:0000256" key="2">
    <source>
        <dbReference type="ARBA" id="ARBA00001947"/>
    </source>
</evidence>
<dbReference type="PANTHER" id="PTHR11533">
    <property type="entry name" value="PROTEASE M1 ZINC METALLOPROTEASE"/>
    <property type="match status" value="1"/>
</dbReference>
<keyword evidence="13" id="KW-0732">Signal</keyword>
<dbReference type="InterPro" id="IPR027268">
    <property type="entry name" value="Peptidase_M4/M1_CTD_sf"/>
</dbReference>
<evidence type="ECO:0000256" key="6">
    <source>
        <dbReference type="ARBA" id="ARBA00022670"/>
    </source>
</evidence>
<keyword evidence="7" id="KW-0479">Metal-binding</keyword>
<dbReference type="Pfam" id="PF17900">
    <property type="entry name" value="Peptidase_M1_N"/>
    <property type="match status" value="1"/>
</dbReference>
<comment type="caution">
    <text evidence="16">The sequence shown here is derived from an EMBL/GenBank/DDBJ whole genome shotgun (WGS) entry which is preliminary data.</text>
</comment>
<evidence type="ECO:0000256" key="4">
    <source>
        <dbReference type="ARBA" id="ARBA00012564"/>
    </source>
</evidence>
<proteinExistence type="inferred from homology"/>
<evidence type="ECO:0000256" key="3">
    <source>
        <dbReference type="ARBA" id="ARBA00010136"/>
    </source>
</evidence>
<dbReference type="PROSITE" id="PS51257">
    <property type="entry name" value="PROKAR_LIPOPROTEIN"/>
    <property type="match status" value="1"/>
</dbReference>
<evidence type="ECO:0000256" key="11">
    <source>
        <dbReference type="ARBA" id="ARBA00029811"/>
    </source>
</evidence>
<gene>
    <name evidence="16" type="ORF">HCN08_10345</name>
</gene>
<evidence type="ECO:0000259" key="14">
    <source>
        <dbReference type="Pfam" id="PF01433"/>
    </source>
</evidence>
<feature type="chain" id="PRO_5046757242" description="Aminopeptidase N" evidence="13">
    <location>
        <begin position="32"/>
        <end position="478"/>
    </location>
</feature>
<evidence type="ECO:0000256" key="1">
    <source>
        <dbReference type="ARBA" id="ARBA00000098"/>
    </source>
</evidence>
<dbReference type="CDD" id="cd09603">
    <property type="entry name" value="M1_APN_like"/>
    <property type="match status" value="1"/>
</dbReference>
<keyword evidence="6" id="KW-0645">Protease</keyword>
<sequence>MACVPLRRRPARARLRLAAACLAAVLPAGLAACSGGGAPATAGAPGLGDRLFPAAGNGGYDVTHYGLDLSYDPGSGRLSGTAAVTATATQDLSRFTLDLAGMTVRATTVDGRTARTGRSGTELTVRPPDLLRRGAHFTATVTYDGVPRLLTDPDGSHEGWFRTDDGALALGEPVGSMAWFPGNDHPSDKAAFDLTMSVPAGLTVVSGGELAATVTSGGRTAFHWRSTAPMATYLATVGIGHYTVARSRTPAGIPLYTAVDPRSADPGTTAALARLPEILDWETGQFGPYPFGSAGAIVDHLPAGRVGYDLETQNRPFFPGDRDGPAVDVVTLVHELSHQWFGDSVTPRDWQDMWLNEGFATYTEWLWRLHDSGVPLATSAARAFADPTTWQFPPAAPPTAADVSAPPVYARGALVLYELHQALGDAAFGKLLRGWAAAHSHGNASTADFTAYCDRSTGRDLAPLFATWLYGTAKPARL</sequence>
<feature type="domain" description="Peptidase M1 membrane alanine aminopeptidase" evidence="14">
    <location>
        <begin position="331"/>
        <end position="468"/>
    </location>
</feature>
<dbReference type="PANTHER" id="PTHR11533:SF297">
    <property type="entry name" value="AMINOPEPTIDASE N"/>
    <property type="match status" value="1"/>
</dbReference>
<keyword evidence="8" id="KW-0378">Hydrolase</keyword>
<protein>
    <recommendedName>
        <fullName evidence="5">Aminopeptidase N</fullName>
        <ecNumber evidence="4">3.4.11.2</ecNumber>
    </recommendedName>
    <alternativeName>
        <fullName evidence="11">Alanine aminopeptidase</fullName>
    </alternativeName>
    <alternativeName>
        <fullName evidence="12">Lysyl aminopeptidase</fullName>
    </alternativeName>
</protein>
<evidence type="ECO:0000259" key="15">
    <source>
        <dbReference type="Pfam" id="PF17900"/>
    </source>
</evidence>
<keyword evidence="10" id="KW-0482">Metalloprotease</keyword>
<dbReference type="PRINTS" id="PR00756">
    <property type="entry name" value="ALADIPTASE"/>
</dbReference>
<dbReference type="InterPro" id="IPR014782">
    <property type="entry name" value="Peptidase_M1_dom"/>
</dbReference>
<reference evidence="16 17" key="1">
    <citation type="submission" date="2020-03" db="EMBL/GenBank/DDBJ databases">
        <title>WGS of actinomycetes isolated from Thailand.</title>
        <authorList>
            <person name="Thawai C."/>
        </authorList>
    </citation>
    <scope>NUCLEOTIDE SEQUENCE [LARGE SCALE GENOMIC DNA]</scope>
    <source>
        <strain evidence="16 17">PRB2-1</strain>
    </source>
</reference>
<dbReference type="InterPro" id="IPR050344">
    <property type="entry name" value="Peptidase_M1_aminopeptidases"/>
</dbReference>
<evidence type="ECO:0000256" key="12">
    <source>
        <dbReference type="ARBA" id="ARBA00031533"/>
    </source>
</evidence>
<dbReference type="EMBL" id="JAATEJ010000006">
    <property type="protein sequence ID" value="NJP43800.1"/>
    <property type="molecule type" value="Genomic_DNA"/>
</dbReference>
<evidence type="ECO:0000256" key="7">
    <source>
        <dbReference type="ARBA" id="ARBA00022723"/>
    </source>
</evidence>
<name>A0ABX0ZL85_9ACTN</name>
<evidence type="ECO:0000256" key="9">
    <source>
        <dbReference type="ARBA" id="ARBA00022833"/>
    </source>
</evidence>
<dbReference type="Pfam" id="PF01433">
    <property type="entry name" value="Peptidase_M1"/>
    <property type="match status" value="1"/>
</dbReference>
<evidence type="ECO:0000313" key="17">
    <source>
        <dbReference type="Proteomes" id="UP000734511"/>
    </source>
</evidence>
<evidence type="ECO:0000256" key="10">
    <source>
        <dbReference type="ARBA" id="ARBA00023049"/>
    </source>
</evidence>
<comment type="catalytic activity">
    <reaction evidence="1">
        <text>Release of an N-terminal amino acid, Xaa-|-Yaa- from a peptide, amide or arylamide. Xaa is preferably Ala, but may be most amino acids including Pro (slow action). When a terminal hydrophobic residue is followed by a prolyl residue, the two may be released as an intact Xaa-Pro dipeptide.</text>
        <dbReference type="EC" id="3.4.11.2"/>
    </reaction>
</comment>
<evidence type="ECO:0000256" key="13">
    <source>
        <dbReference type="SAM" id="SignalP"/>
    </source>
</evidence>
<feature type="signal peptide" evidence="13">
    <location>
        <begin position="1"/>
        <end position="31"/>
    </location>
</feature>
<comment type="cofactor">
    <cofactor evidence="2">
        <name>Zn(2+)</name>
        <dbReference type="ChEBI" id="CHEBI:29105"/>
    </cofactor>
</comment>
<dbReference type="SUPFAM" id="SSF55486">
    <property type="entry name" value="Metalloproteases ('zincins'), catalytic domain"/>
    <property type="match status" value="1"/>
</dbReference>
<feature type="domain" description="Aminopeptidase N-like N-terminal" evidence="15">
    <location>
        <begin position="63"/>
        <end position="234"/>
    </location>
</feature>